<accession>A0A3P7PX40</accession>
<evidence type="ECO:0000313" key="11">
    <source>
        <dbReference type="Proteomes" id="UP000279029"/>
    </source>
</evidence>
<evidence type="ECO:0000256" key="1">
    <source>
        <dbReference type="ARBA" id="ARBA00005194"/>
    </source>
</evidence>
<comment type="pathway">
    <text evidence="1 8">Lipid metabolism; fatty acid biosynthesis.</text>
</comment>
<dbReference type="CDD" id="cd06850">
    <property type="entry name" value="biotinyl_domain"/>
    <property type="match status" value="1"/>
</dbReference>
<dbReference type="PANTHER" id="PTHR45266">
    <property type="entry name" value="OXALOACETATE DECARBOXYLASE ALPHA CHAIN"/>
    <property type="match status" value="1"/>
</dbReference>
<dbReference type="Pfam" id="PF00364">
    <property type="entry name" value="Biotin_lipoyl"/>
    <property type="match status" value="1"/>
</dbReference>
<dbReference type="PROSITE" id="PS00188">
    <property type="entry name" value="BIOTIN"/>
    <property type="match status" value="1"/>
</dbReference>
<dbReference type="GO" id="GO:0006633">
    <property type="term" value="P:fatty acid biosynthetic process"/>
    <property type="evidence" value="ECO:0007669"/>
    <property type="project" value="UniProtKB-UniPathway"/>
</dbReference>
<keyword evidence="4 8" id="KW-0276">Fatty acid metabolism</keyword>
<sequence>METKEIFNLIESLKTTEYAHIEITHEGTHLVFDKIGGKIINEPAIPSTPIQNNVNMTETTPAPSGNIYYEEKTVTATPVEEESFLSIDSPIVGTYYNAPSPEAGAYVKVGDRVKKGDVVCIIEAMKLMNEIESEVDGEIVAIMAQNETPVEYGQKLFKIKPL</sequence>
<evidence type="ECO:0000256" key="2">
    <source>
        <dbReference type="ARBA" id="ARBA00017562"/>
    </source>
</evidence>
<evidence type="ECO:0000256" key="3">
    <source>
        <dbReference type="ARBA" id="ARBA00022516"/>
    </source>
</evidence>
<keyword evidence="6 8" id="KW-0275">Fatty acid biosynthesis</keyword>
<evidence type="ECO:0000256" key="6">
    <source>
        <dbReference type="ARBA" id="ARBA00023160"/>
    </source>
</evidence>
<keyword evidence="3 8" id="KW-0444">Lipid biosynthesis</keyword>
<dbReference type="AlphaFoldDB" id="A0A3P7PX40"/>
<feature type="domain" description="Lipoyl-binding" evidence="9">
    <location>
        <begin position="84"/>
        <end position="160"/>
    </location>
</feature>
<dbReference type="GO" id="GO:0003989">
    <property type="term" value="F:acetyl-CoA carboxylase activity"/>
    <property type="evidence" value="ECO:0007669"/>
    <property type="project" value="InterPro"/>
</dbReference>
<proteinExistence type="predicted"/>
<dbReference type="InterPro" id="IPR001249">
    <property type="entry name" value="AcCoA_biotinCC"/>
</dbReference>
<keyword evidence="7 8" id="KW-0092">Biotin</keyword>
<dbReference type="NCBIfam" id="TIGR00531">
    <property type="entry name" value="BCCP"/>
    <property type="match status" value="1"/>
</dbReference>
<dbReference type="PANTHER" id="PTHR45266:SF3">
    <property type="entry name" value="OXALOACETATE DECARBOXYLASE ALPHA CHAIN"/>
    <property type="match status" value="1"/>
</dbReference>
<dbReference type="PRINTS" id="PR01071">
    <property type="entry name" value="ACOABIOTINCC"/>
</dbReference>
<dbReference type="UniPathway" id="UPA00094"/>
<keyword evidence="11" id="KW-1185">Reference proteome</keyword>
<keyword evidence="5 8" id="KW-0443">Lipid metabolism</keyword>
<evidence type="ECO:0000259" key="9">
    <source>
        <dbReference type="PROSITE" id="PS50968"/>
    </source>
</evidence>
<dbReference type="InterPro" id="IPR050709">
    <property type="entry name" value="Biotin_Carboxyl_Carrier/Decarb"/>
</dbReference>
<dbReference type="OrthoDB" id="9811735at2"/>
<dbReference type="SUPFAM" id="SSF51230">
    <property type="entry name" value="Single hybrid motif"/>
    <property type="match status" value="1"/>
</dbReference>
<gene>
    <name evidence="10" type="primary">accB</name>
    <name evidence="10" type="ORF">PATL70BA_1890</name>
</gene>
<name>A0A3P7PX40_9FIRM</name>
<dbReference type="GO" id="GO:0009317">
    <property type="term" value="C:acetyl-CoA carboxylase complex"/>
    <property type="evidence" value="ECO:0007669"/>
    <property type="project" value="InterPro"/>
</dbReference>
<evidence type="ECO:0000256" key="4">
    <source>
        <dbReference type="ARBA" id="ARBA00022832"/>
    </source>
</evidence>
<evidence type="ECO:0000313" key="10">
    <source>
        <dbReference type="EMBL" id="VDN47781.1"/>
    </source>
</evidence>
<dbReference type="InterPro" id="IPR001882">
    <property type="entry name" value="Biotin_BS"/>
</dbReference>
<dbReference type="EMBL" id="LR130778">
    <property type="protein sequence ID" value="VDN47781.1"/>
    <property type="molecule type" value="Genomic_DNA"/>
</dbReference>
<dbReference type="Gene3D" id="2.40.50.100">
    <property type="match status" value="1"/>
</dbReference>
<dbReference type="Proteomes" id="UP000279029">
    <property type="component" value="Chromosome"/>
</dbReference>
<dbReference type="RefSeq" id="WP_125137032.1">
    <property type="nucleotide sequence ID" value="NZ_LR130778.1"/>
</dbReference>
<organism evidence="10 11">
    <name type="scientific">Petrocella atlantisensis</name>
    <dbReference type="NCBI Taxonomy" id="2173034"/>
    <lineage>
        <taxon>Bacteria</taxon>
        <taxon>Bacillati</taxon>
        <taxon>Bacillota</taxon>
        <taxon>Clostridia</taxon>
        <taxon>Lachnospirales</taxon>
        <taxon>Vallitaleaceae</taxon>
        <taxon>Petrocella</taxon>
    </lineage>
</organism>
<reference evidence="10 11" key="1">
    <citation type="submission" date="2018-09" db="EMBL/GenBank/DDBJ databases">
        <authorList>
            <person name="Postec A."/>
        </authorList>
    </citation>
    <scope>NUCLEOTIDE SEQUENCE [LARGE SCALE GENOMIC DNA]</scope>
    <source>
        <strain evidence="10">70B-A</strain>
    </source>
</reference>
<comment type="function">
    <text evidence="8">This protein is a component of the acetyl coenzyme A carboxylase complex; first, biotin carboxylase catalyzes the carboxylation of the carrier protein and then the transcarboxylase transfers the carboxyl group to form malonyl-CoA.</text>
</comment>
<evidence type="ECO:0000256" key="8">
    <source>
        <dbReference type="RuleBase" id="RU364072"/>
    </source>
</evidence>
<evidence type="ECO:0000256" key="5">
    <source>
        <dbReference type="ARBA" id="ARBA00023098"/>
    </source>
</evidence>
<dbReference type="InterPro" id="IPR000089">
    <property type="entry name" value="Biotin_lipoyl"/>
</dbReference>
<dbReference type="InterPro" id="IPR011053">
    <property type="entry name" value="Single_hybrid_motif"/>
</dbReference>
<evidence type="ECO:0000256" key="7">
    <source>
        <dbReference type="ARBA" id="ARBA00023267"/>
    </source>
</evidence>
<protein>
    <recommendedName>
        <fullName evidence="2 8">Biotin carboxyl carrier protein of acetyl-CoA carboxylase</fullName>
    </recommendedName>
</protein>
<dbReference type="PROSITE" id="PS50968">
    <property type="entry name" value="BIOTINYL_LIPOYL"/>
    <property type="match status" value="1"/>
</dbReference>
<dbReference type="KEGG" id="cbar:PATL70BA_1890"/>